<dbReference type="HOGENOM" id="CLU_174086_0_0_11"/>
<organism evidence="2 3">
    <name type="scientific">Kitasatospora setae (strain ATCC 33774 / DSM 43861 / JCM 3304 / KCC A-0304 / NBRC 14216 / KM-6054)</name>
    <name type="common">Streptomyces setae</name>
    <dbReference type="NCBI Taxonomy" id="452652"/>
    <lineage>
        <taxon>Bacteria</taxon>
        <taxon>Bacillati</taxon>
        <taxon>Actinomycetota</taxon>
        <taxon>Actinomycetes</taxon>
        <taxon>Kitasatosporales</taxon>
        <taxon>Streptomycetaceae</taxon>
        <taxon>Kitasatospora</taxon>
    </lineage>
</organism>
<proteinExistence type="predicted"/>
<gene>
    <name evidence="2" type="ordered locus">KSE_16720</name>
</gene>
<dbReference type="KEGG" id="ksk:KSE_16720"/>
<dbReference type="Proteomes" id="UP000007076">
    <property type="component" value="Chromosome"/>
</dbReference>
<evidence type="ECO:0000313" key="2">
    <source>
        <dbReference type="EMBL" id="BAJ27497.1"/>
    </source>
</evidence>
<dbReference type="PATRIC" id="fig|452652.3.peg.1675"/>
<name>E4N8G6_KITSK</name>
<dbReference type="STRING" id="452652.KSE_16720"/>
<evidence type="ECO:0000259" key="1">
    <source>
        <dbReference type="Pfam" id="PF21806"/>
    </source>
</evidence>
<dbReference type="EMBL" id="AP010968">
    <property type="protein sequence ID" value="BAJ27497.1"/>
    <property type="molecule type" value="Genomic_DNA"/>
</dbReference>
<reference evidence="2 3" key="1">
    <citation type="journal article" date="2010" name="DNA Res.">
        <title>Genome sequence of Kitasatospora setae NBRC 14216T: an evolutionary snapshot of the family Streptomycetaceae.</title>
        <authorList>
            <person name="Ichikawa N."/>
            <person name="Oguchi A."/>
            <person name="Ikeda H."/>
            <person name="Ishikawa J."/>
            <person name="Kitani S."/>
            <person name="Watanabe Y."/>
            <person name="Nakamura S."/>
            <person name="Katano Y."/>
            <person name="Kishi E."/>
            <person name="Sasagawa M."/>
            <person name="Ankai A."/>
            <person name="Fukui S."/>
            <person name="Hashimoto Y."/>
            <person name="Kamata S."/>
            <person name="Otoguro M."/>
            <person name="Tanikawa S."/>
            <person name="Nihira T."/>
            <person name="Horinouchi S."/>
            <person name="Ohnishi Y."/>
            <person name="Hayakawa M."/>
            <person name="Kuzuyama T."/>
            <person name="Arisawa A."/>
            <person name="Nomoto F."/>
            <person name="Miura H."/>
            <person name="Takahashi Y."/>
            <person name="Fujita N."/>
        </authorList>
    </citation>
    <scope>NUCLEOTIDE SEQUENCE [LARGE SCALE GENOMIC DNA]</scope>
    <source>
        <strain evidence="3">ATCC 33774 / DSM 43861 / JCM 3304 / KCC A-0304 / NBRC 14216 / KM-6054</strain>
    </source>
</reference>
<protein>
    <recommendedName>
        <fullName evidence="1">DUF6879 domain-containing protein</fullName>
    </recommendedName>
</protein>
<keyword evidence="3" id="KW-1185">Reference proteome</keyword>
<dbReference type="Pfam" id="PF21806">
    <property type="entry name" value="DUF6879"/>
    <property type="match status" value="1"/>
</dbReference>
<accession>E4N8G6</accession>
<feature type="domain" description="DUF6879" evidence="1">
    <location>
        <begin position="4"/>
        <end position="82"/>
    </location>
</feature>
<sequence length="84" mass="9377">MTFRNIAAGEEVRWLARRRAGGLALPPNDFWLVDDGVLLVHHFSGEGDFVDDEIVTAPGTVELCRSAFEAVWRLAVPHPEYEPS</sequence>
<dbReference type="AlphaFoldDB" id="E4N8G6"/>
<dbReference type="InterPro" id="IPR049244">
    <property type="entry name" value="DUF6879"/>
</dbReference>
<evidence type="ECO:0000313" key="3">
    <source>
        <dbReference type="Proteomes" id="UP000007076"/>
    </source>
</evidence>